<dbReference type="PANTHER" id="PTHR43798">
    <property type="entry name" value="MONOACYLGLYCEROL LIPASE"/>
    <property type="match status" value="1"/>
</dbReference>
<dbReference type="GO" id="GO:0016787">
    <property type="term" value="F:hydrolase activity"/>
    <property type="evidence" value="ECO:0007669"/>
    <property type="project" value="UniProtKB-KW"/>
</dbReference>
<evidence type="ECO:0000259" key="1">
    <source>
        <dbReference type="Pfam" id="PF00561"/>
    </source>
</evidence>
<accession>A0ABW6AA62</accession>
<reference evidence="3" key="1">
    <citation type="journal article" date="2019" name="Int. J. Syst. Evol. Microbiol.">
        <title>The Global Catalogue of Microorganisms (GCM) 10K type strain sequencing project: providing services to taxonomists for standard genome sequencing and annotation.</title>
        <authorList>
            <consortium name="The Broad Institute Genomics Platform"/>
            <consortium name="The Broad Institute Genome Sequencing Center for Infectious Disease"/>
            <person name="Wu L."/>
            <person name="Ma J."/>
        </authorList>
    </citation>
    <scope>NUCLEOTIDE SEQUENCE [LARGE SCALE GENOMIC DNA]</scope>
    <source>
        <strain evidence="3">KCTC 52490</strain>
    </source>
</reference>
<dbReference type="PRINTS" id="PR00111">
    <property type="entry name" value="ABHYDROLASE"/>
</dbReference>
<keyword evidence="2" id="KW-0378">Hydrolase</keyword>
<dbReference type="RefSeq" id="WP_381496483.1">
    <property type="nucleotide sequence ID" value="NZ_JBHUOM010000001.1"/>
</dbReference>
<protein>
    <submittedName>
        <fullName evidence="2">Alpha/beta fold hydrolase</fullName>
    </submittedName>
</protein>
<evidence type="ECO:0000313" key="2">
    <source>
        <dbReference type="EMBL" id="MFD2932281.1"/>
    </source>
</evidence>
<dbReference type="SUPFAM" id="SSF53474">
    <property type="entry name" value="alpha/beta-Hydrolases"/>
    <property type="match status" value="1"/>
</dbReference>
<dbReference type="InterPro" id="IPR029058">
    <property type="entry name" value="AB_hydrolase_fold"/>
</dbReference>
<dbReference type="PANTHER" id="PTHR43798:SF33">
    <property type="entry name" value="HYDROLASE, PUTATIVE (AFU_ORTHOLOGUE AFUA_2G14860)-RELATED"/>
    <property type="match status" value="1"/>
</dbReference>
<dbReference type="EMBL" id="JBHUOM010000001">
    <property type="protein sequence ID" value="MFD2932281.1"/>
    <property type="molecule type" value="Genomic_DNA"/>
</dbReference>
<feature type="domain" description="AB hydrolase-1" evidence="1">
    <location>
        <begin position="28"/>
        <end position="259"/>
    </location>
</feature>
<keyword evidence="3" id="KW-1185">Reference proteome</keyword>
<dbReference type="Proteomes" id="UP001597512">
    <property type="component" value="Unassembled WGS sequence"/>
</dbReference>
<dbReference type="InterPro" id="IPR050266">
    <property type="entry name" value="AB_hydrolase_sf"/>
</dbReference>
<gene>
    <name evidence="2" type="ORF">ACFS25_00725</name>
</gene>
<organism evidence="2 3">
    <name type="scientific">Spirosoma flavum</name>
    <dbReference type="NCBI Taxonomy" id="2048557"/>
    <lineage>
        <taxon>Bacteria</taxon>
        <taxon>Pseudomonadati</taxon>
        <taxon>Bacteroidota</taxon>
        <taxon>Cytophagia</taxon>
        <taxon>Cytophagales</taxon>
        <taxon>Cytophagaceae</taxon>
        <taxon>Spirosoma</taxon>
    </lineage>
</organism>
<dbReference type="InterPro" id="IPR000073">
    <property type="entry name" value="AB_hydrolase_1"/>
</dbReference>
<dbReference type="Pfam" id="PF00561">
    <property type="entry name" value="Abhydrolase_1"/>
    <property type="match status" value="1"/>
</dbReference>
<dbReference type="Gene3D" id="3.40.50.1820">
    <property type="entry name" value="alpha/beta hydrolase"/>
    <property type="match status" value="1"/>
</dbReference>
<proteinExistence type="predicted"/>
<comment type="caution">
    <text evidence="2">The sequence shown here is derived from an EMBL/GenBank/DDBJ whole genome shotgun (WGS) entry which is preliminary data.</text>
</comment>
<sequence length="267" mass="30553">MPETTNAHEFTFNDSHIAYQKFGSGSSVLLAFHGFGQNSQVFTVLEKSLGERFTIFAIDLFFHGNSHYAGNQPLTKLFWDQLISQFLQAQGIDRLSLLGFSMGGRFALATVGTIADRLEQLILIAPDGITRTFWYRLATDFSLGRNLFRYVLRHLSMLTTFGHMLTRLGLLNRTVMRFAEISLSTPEQRDLVYKSWTQFRLLYPNLDSISKILNDNKIRTRFFTGAFDRIVPGSHILPLTKRLCHYELTALQTGHNHLIELVSEQLK</sequence>
<evidence type="ECO:0000313" key="3">
    <source>
        <dbReference type="Proteomes" id="UP001597512"/>
    </source>
</evidence>
<name>A0ABW6AA62_9BACT</name>